<keyword evidence="3" id="KW-0732">Signal</keyword>
<name>A0A0H2RFY1_9AGAM</name>
<evidence type="ECO:0000256" key="2">
    <source>
        <dbReference type="SAM" id="Phobius"/>
    </source>
</evidence>
<keyword evidence="5" id="KW-1185">Reference proteome</keyword>
<dbReference type="STRING" id="27342.A0A0H2RFY1"/>
<dbReference type="Proteomes" id="UP000053477">
    <property type="component" value="Unassembled WGS sequence"/>
</dbReference>
<accession>A0A0H2RFY1</accession>
<evidence type="ECO:0000256" key="1">
    <source>
        <dbReference type="SAM" id="MobiDB-lite"/>
    </source>
</evidence>
<proteinExistence type="predicted"/>
<protein>
    <recommendedName>
        <fullName evidence="6">Mid2 domain-containing protein</fullName>
    </recommendedName>
</protein>
<reference evidence="4 5" key="1">
    <citation type="submission" date="2015-04" db="EMBL/GenBank/DDBJ databases">
        <title>Complete genome sequence of Schizopora paradoxa KUC8140, a cosmopolitan wood degrader in East Asia.</title>
        <authorList>
            <consortium name="DOE Joint Genome Institute"/>
            <person name="Min B."/>
            <person name="Park H."/>
            <person name="Jang Y."/>
            <person name="Kim J.-J."/>
            <person name="Kim K.H."/>
            <person name="Pangilinan J."/>
            <person name="Lipzen A."/>
            <person name="Riley R."/>
            <person name="Grigoriev I.V."/>
            <person name="Spatafora J.W."/>
            <person name="Choi I.-G."/>
        </authorList>
    </citation>
    <scope>NUCLEOTIDE SEQUENCE [LARGE SCALE GENOMIC DNA]</scope>
    <source>
        <strain evidence="4 5">KUC8140</strain>
    </source>
</reference>
<keyword evidence="2" id="KW-0472">Membrane</keyword>
<dbReference type="EMBL" id="KQ086018">
    <property type="protein sequence ID" value="KLO10744.1"/>
    <property type="molecule type" value="Genomic_DNA"/>
</dbReference>
<dbReference type="PANTHER" id="PTHR37487">
    <property type="entry name" value="CHROMOSOME 1, WHOLE GENOME SHOTGUN SEQUENCE"/>
    <property type="match status" value="1"/>
</dbReference>
<sequence>MGGFPGVRTTLFAVLSFVARRTLGFSFSFTTPPTQCGNATIQWSDGQPPYTLLLVPVGELNPEIRTIIQQNVPNGNEVSFVLDYPSQSQFVAIMNDARGIGTGGTSLVMTVGNASDSSCLNTQQVSPEFEFFQSPTNISQCGSVNLTWQSTAVDPVGIIAVVPNGQSFLLANVTNDSRGVEWQVDIQAGTEMLFVAGDSSGLGTGGSTDIMTVGEGDSSCLSKSSPTTTIIVGGNSPTMSIGETETINPSSRPTIAGTQNSTHDLVLGIGIAVGVVGALLCAGILYLVFRRRRRTRHLDAYHDIDSGTARPRPLNMPRRAYLGLQEKLSRLFTPSNELRREMYQAEPFTVPSSTPSLGTLASSGILSHPPRVYHPVYHRHSKLETRYDHAEGDRSGMGQNEMPIQQLDYYALIPSAGSSETLAVDEVAAVSPRRFATEPKVAQERPSTGLHLMTQNPRVEDESANGQISSDSGTAVLFD</sequence>
<evidence type="ECO:0008006" key="6">
    <source>
        <dbReference type="Google" id="ProtNLM"/>
    </source>
</evidence>
<feature type="compositionally biased region" description="Polar residues" evidence="1">
    <location>
        <begin position="464"/>
        <end position="473"/>
    </location>
</feature>
<dbReference type="AlphaFoldDB" id="A0A0H2RFY1"/>
<keyword evidence="2" id="KW-0812">Transmembrane</keyword>
<evidence type="ECO:0000256" key="3">
    <source>
        <dbReference type="SAM" id="SignalP"/>
    </source>
</evidence>
<evidence type="ECO:0000313" key="5">
    <source>
        <dbReference type="Proteomes" id="UP000053477"/>
    </source>
</evidence>
<feature type="transmembrane region" description="Helical" evidence="2">
    <location>
        <begin position="265"/>
        <end position="289"/>
    </location>
</feature>
<dbReference type="InParanoid" id="A0A0H2RFY1"/>
<evidence type="ECO:0000313" key="4">
    <source>
        <dbReference type="EMBL" id="KLO10744.1"/>
    </source>
</evidence>
<feature type="signal peptide" evidence="3">
    <location>
        <begin position="1"/>
        <end position="24"/>
    </location>
</feature>
<feature type="region of interest" description="Disordered" evidence="1">
    <location>
        <begin position="458"/>
        <end position="479"/>
    </location>
</feature>
<dbReference type="OrthoDB" id="3267813at2759"/>
<keyword evidence="2" id="KW-1133">Transmembrane helix</keyword>
<dbReference type="PANTHER" id="PTHR37487:SF3">
    <property type="entry name" value="CLEAVAGE_POLYADENYLATION SPECIFICITY FACTOR A SUBUNIT N-TERMINAL DOMAIN-CONTAINING PROTEIN"/>
    <property type="match status" value="1"/>
</dbReference>
<feature type="chain" id="PRO_5005201715" description="Mid2 domain-containing protein" evidence="3">
    <location>
        <begin position="25"/>
        <end position="479"/>
    </location>
</feature>
<gene>
    <name evidence="4" type="ORF">SCHPADRAFT_892130</name>
</gene>
<organism evidence="4 5">
    <name type="scientific">Schizopora paradoxa</name>
    <dbReference type="NCBI Taxonomy" id="27342"/>
    <lineage>
        <taxon>Eukaryota</taxon>
        <taxon>Fungi</taxon>
        <taxon>Dikarya</taxon>
        <taxon>Basidiomycota</taxon>
        <taxon>Agaricomycotina</taxon>
        <taxon>Agaricomycetes</taxon>
        <taxon>Hymenochaetales</taxon>
        <taxon>Schizoporaceae</taxon>
        <taxon>Schizopora</taxon>
    </lineage>
</organism>